<protein>
    <recommendedName>
        <fullName evidence="2">C-type lectin domain-containing protein</fullName>
    </recommendedName>
</protein>
<dbReference type="EMBL" id="CAJNOC010000794">
    <property type="protein sequence ID" value="CAF0803748.1"/>
    <property type="molecule type" value="Genomic_DNA"/>
</dbReference>
<dbReference type="OrthoDB" id="7715894at2759"/>
<sequence>MISGQVLIFYFTLGQLLFNIVNLLPINNACEHLPYDFHNIPGTRDYYFLRYELKNVQGANDYCNSIGMNLPSIQTPAQNALIYRFLQQTNIDRGLFHTSGRILEDNTFVWSNGDSVTYTNFGVLPKYDINFNSIAINKTNGKWLTVPFDLEAGVFCHIRC</sequence>
<gene>
    <name evidence="3" type="ORF">OXX778_LOCUS6608</name>
</gene>
<dbReference type="SMART" id="SM00034">
    <property type="entry name" value="CLECT"/>
    <property type="match status" value="1"/>
</dbReference>
<feature type="domain" description="C-type lectin" evidence="2">
    <location>
        <begin position="41"/>
        <end position="157"/>
    </location>
</feature>
<dbReference type="SUPFAM" id="SSF56436">
    <property type="entry name" value="C-type lectin-like"/>
    <property type="match status" value="1"/>
</dbReference>
<proteinExistence type="predicted"/>
<feature type="signal peptide" evidence="1">
    <location>
        <begin position="1"/>
        <end position="23"/>
    </location>
</feature>
<evidence type="ECO:0000313" key="4">
    <source>
        <dbReference type="Proteomes" id="UP000663879"/>
    </source>
</evidence>
<organism evidence="3 4">
    <name type="scientific">Brachionus calyciflorus</name>
    <dbReference type="NCBI Taxonomy" id="104777"/>
    <lineage>
        <taxon>Eukaryota</taxon>
        <taxon>Metazoa</taxon>
        <taxon>Spiralia</taxon>
        <taxon>Gnathifera</taxon>
        <taxon>Rotifera</taxon>
        <taxon>Eurotatoria</taxon>
        <taxon>Monogononta</taxon>
        <taxon>Pseudotrocha</taxon>
        <taxon>Ploima</taxon>
        <taxon>Brachionidae</taxon>
        <taxon>Brachionus</taxon>
    </lineage>
</organism>
<dbReference type="PROSITE" id="PS50041">
    <property type="entry name" value="C_TYPE_LECTIN_2"/>
    <property type="match status" value="1"/>
</dbReference>
<dbReference type="Proteomes" id="UP000663879">
    <property type="component" value="Unassembled WGS sequence"/>
</dbReference>
<dbReference type="InterPro" id="IPR001304">
    <property type="entry name" value="C-type_lectin-like"/>
</dbReference>
<dbReference type="AlphaFoldDB" id="A0A813SWY6"/>
<accession>A0A813SWY6</accession>
<reference evidence="3" key="1">
    <citation type="submission" date="2021-02" db="EMBL/GenBank/DDBJ databases">
        <authorList>
            <person name="Nowell W R."/>
        </authorList>
    </citation>
    <scope>NUCLEOTIDE SEQUENCE</scope>
    <source>
        <strain evidence="3">Ploen Becks lab</strain>
    </source>
</reference>
<name>A0A813SWY6_9BILA</name>
<evidence type="ECO:0000313" key="3">
    <source>
        <dbReference type="EMBL" id="CAF0803748.1"/>
    </source>
</evidence>
<dbReference type="CDD" id="cd00037">
    <property type="entry name" value="CLECT"/>
    <property type="match status" value="1"/>
</dbReference>
<dbReference type="Gene3D" id="3.10.100.10">
    <property type="entry name" value="Mannose-Binding Protein A, subunit A"/>
    <property type="match status" value="1"/>
</dbReference>
<evidence type="ECO:0000259" key="2">
    <source>
        <dbReference type="PROSITE" id="PS50041"/>
    </source>
</evidence>
<dbReference type="InterPro" id="IPR016186">
    <property type="entry name" value="C-type_lectin-like/link_sf"/>
</dbReference>
<comment type="caution">
    <text evidence="3">The sequence shown here is derived from an EMBL/GenBank/DDBJ whole genome shotgun (WGS) entry which is preliminary data.</text>
</comment>
<evidence type="ECO:0000256" key="1">
    <source>
        <dbReference type="SAM" id="SignalP"/>
    </source>
</evidence>
<dbReference type="InterPro" id="IPR016187">
    <property type="entry name" value="CTDL_fold"/>
</dbReference>
<feature type="chain" id="PRO_5032556059" description="C-type lectin domain-containing protein" evidence="1">
    <location>
        <begin position="24"/>
        <end position="160"/>
    </location>
</feature>
<keyword evidence="1" id="KW-0732">Signal</keyword>
<keyword evidence="4" id="KW-1185">Reference proteome</keyword>